<proteinExistence type="predicted"/>
<protein>
    <submittedName>
        <fullName evidence="1">Uncharacterized protein</fullName>
    </submittedName>
</protein>
<name>A0AAE3HJ94_9GAMM</name>
<reference evidence="1" key="1">
    <citation type="submission" date="2022-08" db="EMBL/GenBank/DDBJ databases">
        <title>Genomic Encyclopedia of Type Strains, Phase III (KMG-III): the genomes of soil and plant-associated and newly described type strains.</title>
        <authorList>
            <person name="Whitman W."/>
        </authorList>
    </citation>
    <scope>NUCLEOTIDE SEQUENCE</scope>
    <source>
        <strain evidence="1">HMT 1</strain>
    </source>
</reference>
<evidence type="ECO:0000313" key="1">
    <source>
        <dbReference type="EMBL" id="MCS3903394.1"/>
    </source>
</evidence>
<accession>A0AAE3HJ94</accession>
<dbReference type="AlphaFoldDB" id="A0AAE3HJ94"/>
<sequence length="210" mass="23796">MMSEKTHDSLITGLDVRHYFQDSVQTAVRNQQLEVRDDTLVYVINLLTDFTRSDMLYEDTPDGRMIKPLVRFYSEAVSASSWQEANESLKRLGDVALFIAGLFANSLQRSLVDVDYYIAMGGSAYDSLAESMRRSFHGRNFSDVYRELGEKFTGLVDVLGEVADEFQPGNDQDLLRLYEIWVLTNSPQAERKLRQHGIQPVATSAGKTSH</sequence>
<dbReference type="EMBL" id="JANUCT010000008">
    <property type="protein sequence ID" value="MCS3903394.1"/>
    <property type="molecule type" value="Genomic_DNA"/>
</dbReference>
<organism evidence="1 2">
    <name type="scientific">Methylohalomonas lacus</name>
    <dbReference type="NCBI Taxonomy" id="398773"/>
    <lineage>
        <taxon>Bacteria</taxon>
        <taxon>Pseudomonadati</taxon>
        <taxon>Pseudomonadota</taxon>
        <taxon>Gammaproteobacteria</taxon>
        <taxon>Methylohalomonadales</taxon>
        <taxon>Methylohalomonadaceae</taxon>
        <taxon>Methylohalomonas</taxon>
    </lineage>
</organism>
<keyword evidence="2" id="KW-1185">Reference proteome</keyword>
<dbReference type="Proteomes" id="UP001204445">
    <property type="component" value="Unassembled WGS sequence"/>
</dbReference>
<evidence type="ECO:0000313" key="2">
    <source>
        <dbReference type="Proteomes" id="UP001204445"/>
    </source>
</evidence>
<gene>
    <name evidence="1" type="ORF">J2T55_001415</name>
</gene>
<comment type="caution">
    <text evidence="1">The sequence shown here is derived from an EMBL/GenBank/DDBJ whole genome shotgun (WGS) entry which is preliminary data.</text>
</comment>